<evidence type="ECO:0000313" key="2">
    <source>
        <dbReference type="Proteomes" id="UP001430953"/>
    </source>
</evidence>
<dbReference type="AlphaFoldDB" id="A0AAW2F7N6"/>
<name>A0AAW2F7N6_9HYME</name>
<sequence>MSEMINPSYSGRIIGNEARSLSASPGASISRSSILRCRFRGIGQLLSTHLLKRQSFGFSPGEYFRELPARLIIICRNAAAVLLCGFKVLRQCQRFLVYLLYNLSSMSIDATHVRPYEPDTVPRALIRIRNFTAS</sequence>
<dbReference type="Proteomes" id="UP001430953">
    <property type="component" value="Unassembled WGS sequence"/>
</dbReference>
<comment type="caution">
    <text evidence="1">The sequence shown here is derived from an EMBL/GenBank/DDBJ whole genome shotgun (WGS) entry which is preliminary data.</text>
</comment>
<evidence type="ECO:0000313" key="1">
    <source>
        <dbReference type="EMBL" id="KAL0111245.1"/>
    </source>
</evidence>
<accession>A0AAW2F7N6</accession>
<protein>
    <submittedName>
        <fullName evidence="1">Uncharacterized protein</fullName>
    </submittedName>
</protein>
<dbReference type="EMBL" id="JADYXP020000013">
    <property type="protein sequence ID" value="KAL0111245.1"/>
    <property type="molecule type" value="Genomic_DNA"/>
</dbReference>
<proteinExistence type="predicted"/>
<keyword evidence="2" id="KW-1185">Reference proteome</keyword>
<gene>
    <name evidence="1" type="ORF">PUN28_012853</name>
</gene>
<organism evidence="1 2">
    <name type="scientific">Cardiocondyla obscurior</name>
    <dbReference type="NCBI Taxonomy" id="286306"/>
    <lineage>
        <taxon>Eukaryota</taxon>
        <taxon>Metazoa</taxon>
        <taxon>Ecdysozoa</taxon>
        <taxon>Arthropoda</taxon>
        <taxon>Hexapoda</taxon>
        <taxon>Insecta</taxon>
        <taxon>Pterygota</taxon>
        <taxon>Neoptera</taxon>
        <taxon>Endopterygota</taxon>
        <taxon>Hymenoptera</taxon>
        <taxon>Apocrita</taxon>
        <taxon>Aculeata</taxon>
        <taxon>Formicoidea</taxon>
        <taxon>Formicidae</taxon>
        <taxon>Myrmicinae</taxon>
        <taxon>Cardiocondyla</taxon>
    </lineage>
</organism>
<reference evidence="1 2" key="1">
    <citation type="submission" date="2023-03" db="EMBL/GenBank/DDBJ databases">
        <title>High recombination rates correlate with genetic variation in Cardiocondyla obscurior ants.</title>
        <authorList>
            <person name="Errbii M."/>
        </authorList>
    </citation>
    <scope>NUCLEOTIDE SEQUENCE [LARGE SCALE GENOMIC DNA]</scope>
    <source>
        <strain evidence="1">Alpha-2009</strain>
        <tissue evidence="1">Whole body</tissue>
    </source>
</reference>